<dbReference type="SUPFAM" id="SSF51445">
    <property type="entry name" value="(Trans)glycosidases"/>
    <property type="match status" value="1"/>
</dbReference>
<feature type="domain" description="Glycosyl hydrolase family 13 catalytic" evidence="2">
    <location>
        <begin position="207"/>
        <end position="595"/>
    </location>
</feature>
<dbReference type="Proteomes" id="UP000305165">
    <property type="component" value="Unassembled WGS sequence"/>
</dbReference>
<dbReference type="GO" id="GO:0051060">
    <property type="term" value="F:pullulanase activity"/>
    <property type="evidence" value="ECO:0007669"/>
    <property type="project" value="UniProtKB-EC"/>
</dbReference>
<reference evidence="3 4" key="1">
    <citation type="submission" date="2019-04" db="EMBL/GenBank/DDBJ databases">
        <title>Genome analysis of Streptococcus suis strain WUSS424.</title>
        <authorList>
            <person name="Chen H."/>
            <person name="Gao X."/>
            <person name="Wu Z."/>
        </authorList>
    </citation>
    <scope>NUCLEOTIDE SEQUENCE [LARGE SCALE GENOMIC DNA]</scope>
    <source>
        <strain evidence="3 4">WUSS424</strain>
    </source>
</reference>
<dbReference type="EC" id="3.2.1.41" evidence="3"/>
<dbReference type="InterPro" id="IPR014756">
    <property type="entry name" value="Ig_E-set"/>
</dbReference>
<dbReference type="Gene3D" id="3.20.20.80">
    <property type="entry name" value="Glycosidases"/>
    <property type="match status" value="1"/>
</dbReference>
<dbReference type="AlphaFoldDB" id="A0A4T2GK23"/>
<dbReference type="SUPFAM" id="SSF81296">
    <property type="entry name" value="E set domains"/>
    <property type="match status" value="1"/>
</dbReference>
<dbReference type="InterPro" id="IPR006047">
    <property type="entry name" value="GH13_cat_dom"/>
</dbReference>
<dbReference type="InterPro" id="IPR004193">
    <property type="entry name" value="Glyco_hydro_13_N"/>
</dbReference>
<dbReference type="Gene3D" id="2.60.40.2320">
    <property type="match status" value="1"/>
</dbReference>
<dbReference type="InterPro" id="IPR017853">
    <property type="entry name" value="GH"/>
</dbReference>
<evidence type="ECO:0000256" key="1">
    <source>
        <dbReference type="ARBA" id="ARBA00008061"/>
    </source>
</evidence>
<dbReference type="SMART" id="SM00642">
    <property type="entry name" value="Aamy"/>
    <property type="match status" value="1"/>
</dbReference>
<dbReference type="CDD" id="cd11341">
    <property type="entry name" value="AmyAc_Pullulanase_LD-like"/>
    <property type="match status" value="1"/>
</dbReference>
<gene>
    <name evidence="3" type="primary">pulA</name>
    <name evidence="3" type="ORF">FAJ39_06955</name>
</gene>
<dbReference type="Gene3D" id="2.60.40.10">
    <property type="entry name" value="Immunoglobulins"/>
    <property type="match status" value="1"/>
</dbReference>
<dbReference type="OrthoDB" id="9761875at2"/>
<dbReference type="PANTHER" id="PTHR43002">
    <property type="entry name" value="GLYCOGEN DEBRANCHING ENZYME"/>
    <property type="match status" value="1"/>
</dbReference>
<organism evidence="3 4">
    <name type="scientific">Streptococcus suis</name>
    <dbReference type="NCBI Taxonomy" id="1307"/>
    <lineage>
        <taxon>Bacteria</taxon>
        <taxon>Bacillati</taxon>
        <taxon>Bacillota</taxon>
        <taxon>Bacilli</taxon>
        <taxon>Lactobacillales</taxon>
        <taxon>Streptococcaceae</taxon>
        <taxon>Streptococcus</taxon>
    </lineage>
</organism>
<evidence type="ECO:0000259" key="2">
    <source>
        <dbReference type="SMART" id="SM00642"/>
    </source>
</evidence>
<comment type="caution">
    <text evidence="3">The sequence shown here is derived from an EMBL/GenBank/DDBJ whole genome shotgun (WGS) entry which is preliminary data.</text>
</comment>
<protein>
    <submittedName>
        <fullName evidence="3">Type I pullulanase</fullName>
        <ecNumber evidence="3">3.2.1.41</ecNumber>
    </submittedName>
</protein>
<dbReference type="InterPro" id="IPR040697">
    <property type="entry name" value="PulA_N1"/>
</dbReference>
<comment type="similarity">
    <text evidence="1">Belongs to the glycosyl hydrolase 13 family.</text>
</comment>
<dbReference type="Pfam" id="PF17999">
    <property type="entry name" value="PulA_N1"/>
    <property type="match status" value="1"/>
</dbReference>
<proteinExistence type="inferred from homology"/>
<dbReference type="NCBIfam" id="TIGR02104">
    <property type="entry name" value="pulA_typeI"/>
    <property type="match status" value="1"/>
</dbReference>
<dbReference type="InterPro" id="IPR011840">
    <property type="entry name" value="PulA_typeI"/>
</dbReference>
<accession>A0A4T2GK23</accession>
<name>A0A4T2GK23_STRSU</name>
<evidence type="ECO:0000313" key="3">
    <source>
        <dbReference type="EMBL" id="TIH99295.1"/>
    </source>
</evidence>
<sequence>MALRVFQAYLEDVASIRLVMEKRFDSDSMSFSLENSKSHVDLFIHSRLEDDQQVIYYLTSLHALNLQENYTLYDQDRNAVELGYGAIVRSALFEKTFTYSGNDLGASYTAQETSFKFWGPISKAVFVVVEGQPHAMTLTEKGVWQAQVAGDLEGKSYHYLHKVNGQWLSVHDPYALSSKVNSGDSYIIDLKKLAKPSRAKTQLPMSQAIVYEMSVRDFSQQREAGFQHRSQFAGLTESPVLDGMKLGMDYIKQLGVTHIQLLPLYDFGSVDENKPQAVYNWGYDPVQYNVPEGSFSSQPNDPYARIRELQAAIQAYHDADISVIMDVVYNHVYHAEEYAFERIVPGYFYRYNQDGFRTDGTFCGNDVASERSMVRNYIKQSLRQWTSLYGFDGFRFDLMGILDIQTMNEIAAELKELHPNIYLYGEGWKMGTGLDFDLLAHQYNAGQMEDLGFFNDDYRDTFKKLLLNPQRLVEKNLHEKIQHLLGGSHYSHFLSPEQSVNYLECHDNATVFDYLHIENPDWTPQQQKRAASFGLQLVLISQGLAFIHAGQEFFRTKDEIDNTYNVTDAINRLDWTRAVHYQEHIQFIRALIALRKQYPELSQASYDTIGQTCDFYWLTEFVLRYQVKTEVGVLQFIINFATSDFTYEKEEDKAVLFNYPAVDDPDQQILTIAGQSICVLNG</sequence>
<keyword evidence="3" id="KW-0378">Hydrolase</keyword>
<keyword evidence="3" id="KW-0326">Glycosidase</keyword>
<dbReference type="Pfam" id="PF00128">
    <property type="entry name" value="Alpha-amylase"/>
    <property type="match status" value="1"/>
</dbReference>
<dbReference type="GO" id="GO:0005975">
    <property type="term" value="P:carbohydrate metabolic process"/>
    <property type="evidence" value="ECO:0007669"/>
    <property type="project" value="InterPro"/>
</dbReference>
<dbReference type="EMBL" id="SSXO01000004">
    <property type="protein sequence ID" value="TIH99295.1"/>
    <property type="molecule type" value="Genomic_DNA"/>
</dbReference>
<dbReference type="Pfam" id="PF02922">
    <property type="entry name" value="CBM_48"/>
    <property type="match status" value="1"/>
</dbReference>
<dbReference type="CDD" id="cd02860">
    <property type="entry name" value="E_set_Pullulanase"/>
    <property type="match status" value="1"/>
</dbReference>
<evidence type="ECO:0000313" key="4">
    <source>
        <dbReference type="Proteomes" id="UP000305165"/>
    </source>
</evidence>
<dbReference type="InterPro" id="IPR013783">
    <property type="entry name" value="Ig-like_fold"/>
</dbReference>